<sequence>MIDTMFLLWMLSTVHLYCPHLGRPRIWLAQSTTVRSFCFWPSSDCVTSTTSRRLPVKDSSSFWRTCPS</sequence>
<proteinExistence type="predicted"/>
<dbReference type="AlphaFoldDB" id="A0A6B0U1Y2"/>
<name>A0A6B0U1Y2_IXORI</name>
<accession>A0A6B0U1Y2</accession>
<organism evidence="2">
    <name type="scientific">Ixodes ricinus</name>
    <name type="common">Common tick</name>
    <name type="synonym">Acarus ricinus</name>
    <dbReference type="NCBI Taxonomy" id="34613"/>
    <lineage>
        <taxon>Eukaryota</taxon>
        <taxon>Metazoa</taxon>
        <taxon>Ecdysozoa</taxon>
        <taxon>Arthropoda</taxon>
        <taxon>Chelicerata</taxon>
        <taxon>Arachnida</taxon>
        <taxon>Acari</taxon>
        <taxon>Parasitiformes</taxon>
        <taxon>Ixodida</taxon>
        <taxon>Ixodoidea</taxon>
        <taxon>Ixodidae</taxon>
        <taxon>Ixodinae</taxon>
        <taxon>Ixodes</taxon>
    </lineage>
</organism>
<keyword evidence="1" id="KW-0732">Signal</keyword>
<feature type="chain" id="PRO_5025340584" evidence="1">
    <location>
        <begin position="17"/>
        <end position="68"/>
    </location>
</feature>
<evidence type="ECO:0000256" key="1">
    <source>
        <dbReference type="SAM" id="SignalP"/>
    </source>
</evidence>
<dbReference type="EMBL" id="GIFC01000293">
    <property type="protein sequence ID" value="MXU82376.1"/>
    <property type="molecule type" value="Transcribed_RNA"/>
</dbReference>
<protein>
    <submittedName>
        <fullName evidence="2">Putative secreted protein</fullName>
    </submittedName>
</protein>
<reference evidence="2" key="1">
    <citation type="submission" date="2019-12" db="EMBL/GenBank/DDBJ databases">
        <title>An insight into the sialome of adult female Ixodes ricinus ticks feeding for 6 days.</title>
        <authorList>
            <person name="Perner J."/>
            <person name="Ribeiro J.M.C."/>
        </authorList>
    </citation>
    <scope>NUCLEOTIDE SEQUENCE</scope>
    <source>
        <strain evidence="2">Semi-engorged</strain>
        <tissue evidence="2">Salivary glands</tissue>
    </source>
</reference>
<feature type="signal peptide" evidence="1">
    <location>
        <begin position="1"/>
        <end position="16"/>
    </location>
</feature>
<evidence type="ECO:0000313" key="2">
    <source>
        <dbReference type="EMBL" id="MXU82376.1"/>
    </source>
</evidence>